<gene>
    <name evidence="2" type="ORF">S06H3_34732</name>
</gene>
<comment type="caution">
    <text evidence="2">The sequence shown here is derived from an EMBL/GenBank/DDBJ whole genome shotgun (WGS) entry which is preliminary data.</text>
</comment>
<name>X1LH58_9ZZZZ</name>
<sequence length="100" mass="10910">MIGPIVGSPVAVNDTIYVCSSDGKVYALDITYGDEKWKSDPLDDKLWTTPVAKGEAIYVSTFDGYIYALSAKDGSLLPWVFEAETGFVSSPVLYEDTVFV</sequence>
<feature type="domain" description="Pyrrolo-quinoline quinone repeat" evidence="1">
    <location>
        <begin position="6"/>
        <end position="98"/>
    </location>
</feature>
<dbReference type="AlphaFoldDB" id="X1LH58"/>
<dbReference type="InterPro" id="IPR018391">
    <property type="entry name" value="PQQ_b-propeller_rpt"/>
</dbReference>
<reference evidence="2" key="1">
    <citation type="journal article" date="2014" name="Front. Microbiol.">
        <title>High frequency of phylogenetically diverse reductive dehalogenase-homologous genes in deep subseafloor sedimentary metagenomes.</title>
        <authorList>
            <person name="Kawai M."/>
            <person name="Futagami T."/>
            <person name="Toyoda A."/>
            <person name="Takaki Y."/>
            <person name="Nishi S."/>
            <person name="Hori S."/>
            <person name="Arai W."/>
            <person name="Tsubouchi T."/>
            <person name="Morono Y."/>
            <person name="Uchiyama I."/>
            <person name="Ito T."/>
            <person name="Fujiyama A."/>
            <person name="Inagaki F."/>
            <person name="Takami H."/>
        </authorList>
    </citation>
    <scope>NUCLEOTIDE SEQUENCE</scope>
    <source>
        <strain evidence="2">Expedition CK06-06</strain>
    </source>
</reference>
<dbReference type="InterPro" id="IPR015943">
    <property type="entry name" value="WD40/YVTN_repeat-like_dom_sf"/>
</dbReference>
<dbReference type="Pfam" id="PF13360">
    <property type="entry name" value="PQQ_2"/>
    <property type="match status" value="1"/>
</dbReference>
<feature type="non-terminal residue" evidence="2">
    <location>
        <position position="100"/>
    </location>
</feature>
<evidence type="ECO:0000259" key="1">
    <source>
        <dbReference type="Pfam" id="PF13360"/>
    </source>
</evidence>
<dbReference type="EMBL" id="BARV01020878">
    <property type="protein sequence ID" value="GAI18677.1"/>
    <property type="molecule type" value="Genomic_DNA"/>
</dbReference>
<accession>X1LH58</accession>
<dbReference type="SMART" id="SM00564">
    <property type="entry name" value="PQQ"/>
    <property type="match status" value="2"/>
</dbReference>
<evidence type="ECO:0000313" key="2">
    <source>
        <dbReference type="EMBL" id="GAI18677.1"/>
    </source>
</evidence>
<organism evidence="2">
    <name type="scientific">marine sediment metagenome</name>
    <dbReference type="NCBI Taxonomy" id="412755"/>
    <lineage>
        <taxon>unclassified sequences</taxon>
        <taxon>metagenomes</taxon>
        <taxon>ecological metagenomes</taxon>
    </lineage>
</organism>
<dbReference type="SUPFAM" id="SSF50998">
    <property type="entry name" value="Quinoprotein alcohol dehydrogenase-like"/>
    <property type="match status" value="1"/>
</dbReference>
<proteinExistence type="predicted"/>
<protein>
    <recommendedName>
        <fullName evidence="1">Pyrrolo-quinoline quinone repeat domain-containing protein</fullName>
    </recommendedName>
</protein>
<dbReference type="Gene3D" id="2.130.10.10">
    <property type="entry name" value="YVTN repeat-like/Quinoprotein amine dehydrogenase"/>
    <property type="match status" value="1"/>
</dbReference>
<dbReference type="InterPro" id="IPR011047">
    <property type="entry name" value="Quinoprotein_ADH-like_sf"/>
</dbReference>
<dbReference type="InterPro" id="IPR002372">
    <property type="entry name" value="PQQ_rpt_dom"/>
</dbReference>